<organism evidence="1 2">
    <name type="scientific">Pelobates cultripes</name>
    <name type="common">Western spadefoot toad</name>
    <dbReference type="NCBI Taxonomy" id="61616"/>
    <lineage>
        <taxon>Eukaryota</taxon>
        <taxon>Metazoa</taxon>
        <taxon>Chordata</taxon>
        <taxon>Craniata</taxon>
        <taxon>Vertebrata</taxon>
        <taxon>Euteleostomi</taxon>
        <taxon>Amphibia</taxon>
        <taxon>Batrachia</taxon>
        <taxon>Anura</taxon>
        <taxon>Pelobatoidea</taxon>
        <taxon>Pelobatidae</taxon>
        <taxon>Pelobates</taxon>
    </lineage>
</organism>
<feature type="non-terminal residue" evidence="1">
    <location>
        <position position="108"/>
    </location>
</feature>
<sequence length="108" mass="11528">MGAELETKTGKMPFLTAPNLRMLFPEIQPITGAIQPPNHLKSTTGTSTASHIIPKANQTDMQTRGQLTSNVLLPGDLKPQPGNPGDQRDIGTMLQLQACPNIATAEDP</sequence>
<gene>
    <name evidence="1" type="ORF">PECUL_23A055785</name>
</gene>
<dbReference type="AlphaFoldDB" id="A0AAD1RDB5"/>
<proteinExistence type="predicted"/>
<evidence type="ECO:0000313" key="2">
    <source>
        <dbReference type="Proteomes" id="UP001295444"/>
    </source>
</evidence>
<reference evidence="1" key="1">
    <citation type="submission" date="2022-03" db="EMBL/GenBank/DDBJ databases">
        <authorList>
            <person name="Alioto T."/>
            <person name="Alioto T."/>
            <person name="Gomez Garrido J."/>
        </authorList>
    </citation>
    <scope>NUCLEOTIDE SEQUENCE</scope>
</reference>
<accession>A0AAD1RDB5</accession>
<dbReference type="EMBL" id="OW240913">
    <property type="protein sequence ID" value="CAH2248885.1"/>
    <property type="molecule type" value="Genomic_DNA"/>
</dbReference>
<evidence type="ECO:0000313" key="1">
    <source>
        <dbReference type="EMBL" id="CAH2248885.1"/>
    </source>
</evidence>
<dbReference type="Proteomes" id="UP001295444">
    <property type="component" value="Chromosome 02"/>
</dbReference>
<name>A0AAD1RDB5_PELCU</name>
<protein>
    <submittedName>
        <fullName evidence="1">Uncharacterized protein</fullName>
    </submittedName>
</protein>
<keyword evidence="2" id="KW-1185">Reference proteome</keyword>